<reference evidence="5" key="1">
    <citation type="submission" date="2015-09" db="EMBL/GenBank/DDBJ databases">
        <authorList>
            <person name="Daims H."/>
        </authorList>
    </citation>
    <scope>NUCLEOTIDE SEQUENCE [LARGE SCALE GENOMIC DNA]</scope>
</reference>
<evidence type="ECO:0000256" key="3">
    <source>
        <dbReference type="ARBA" id="ARBA00022801"/>
    </source>
</evidence>
<evidence type="ECO:0000313" key="5">
    <source>
        <dbReference type="Proteomes" id="UP000066284"/>
    </source>
</evidence>
<sequence length="264" mass="28924">MTTEGNDQEMLSDFYQLLKERGYRLCAPVSDGRAADIPKATTIVAFKYRDGVLVAGDRRATAGNVVMYDRTDKVLELDRSCVMAIAGVPATAYEMARILEHSFKYYRRTQLRELSFEGKLRALSKLLKDNVPAALSGTGAVAPIFAGYDKEEETAKIYFYDILGAEFEGAEYAVSGSGSPIIRGILHYLNTWGGQPFKTLSEERAVEQALRLLTSAAEFDSATGGVNREAGLYPVVKCITPAGIVTVPDERLKGLFETKVACHV</sequence>
<name>A0A0S4KY64_9BACT</name>
<dbReference type="GO" id="GO:0008233">
    <property type="term" value="F:peptidase activity"/>
    <property type="evidence" value="ECO:0007669"/>
    <property type="project" value="UniProtKB-KW"/>
</dbReference>
<accession>A0A0S4KY64</accession>
<proteinExistence type="predicted"/>
<evidence type="ECO:0000256" key="2">
    <source>
        <dbReference type="ARBA" id="ARBA00022670"/>
    </source>
</evidence>
<dbReference type="Proteomes" id="UP000066284">
    <property type="component" value="Chromosome 1"/>
</dbReference>
<dbReference type="InterPro" id="IPR001353">
    <property type="entry name" value="Proteasome_sua/b"/>
</dbReference>
<dbReference type="GO" id="GO:0051603">
    <property type="term" value="P:proteolysis involved in protein catabolic process"/>
    <property type="evidence" value="ECO:0007669"/>
    <property type="project" value="InterPro"/>
</dbReference>
<dbReference type="Gene3D" id="3.60.20.10">
    <property type="entry name" value="Glutamine Phosphoribosylpyrophosphate, subunit 1, domain 1"/>
    <property type="match status" value="1"/>
</dbReference>
<evidence type="ECO:0000256" key="1">
    <source>
        <dbReference type="ARBA" id="ARBA00022490"/>
    </source>
</evidence>
<evidence type="ECO:0000313" key="4">
    <source>
        <dbReference type="EMBL" id="CUQ66594.1"/>
    </source>
</evidence>
<dbReference type="GO" id="GO:0005737">
    <property type="term" value="C:cytoplasm"/>
    <property type="evidence" value="ECO:0007669"/>
    <property type="project" value="TreeGrafter"/>
</dbReference>
<dbReference type="InterPro" id="IPR023333">
    <property type="entry name" value="Proteasome_suB-type"/>
</dbReference>
<dbReference type="OrthoDB" id="9794899at2"/>
<dbReference type="PANTHER" id="PTHR32194">
    <property type="entry name" value="METALLOPROTEASE TLDD"/>
    <property type="match status" value="1"/>
</dbReference>
<keyword evidence="1" id="KW-0963">Cytoplasm</keyword>
<dbReference type="EMBL" id="LN885086">
    <property type="protein sequence ID" value="CUQ66594.1"/>
    <property type="molecule type" value="Genomic_DNA"/>
</dbReference>
<dbReference type="SUPFAM" id="SSF56235">
    <property type="entry name" value="N-terminal nucleophile aminohydrolases (Ntn hydrolases)"/>
    <property type="match status" value="1"/>
</dbReference>
<gene>
    <name evidence="4" type="ORF">NITINOP_1619</name>
</gene>
<keyword evidence="2" id="KW-0645">Protease</keyword>
<dbReference type="STRING" id="1715989.NITINOP_1619"/>
<keyword evidence="5" id="KW-1185">Reference proteome</keyword>
<dbReference type="InterPro" id="IPR029055">
    <property type="entry name" value="Ntn_hydrolases_N"/>
</dbReference>
<dbReference type="PANTHER" id="PTHR32194:SF0">
    <property type="entry name" value="ATP-DEPENDENT PROTEASE SUBUNIT HSLV"/>
    <property type="match status" value="1"/>
</dbReference>
<dbReference type="GO" id="GO:0005839">
    <property type="term" value="C:proteasome core complex"/>
    <property type="evidence" value="ECO:0007669"/>
    <property type="project" value="InterPro"/>
</dbReference>
<keyword evidence="3 4" id="KW-0378">Hydrolase</keyword>
<organism evidence="4 5">
    <name type="scientific">Candidatus Nitrospira inopinata</name>
    <dbReference type="NCBI Taxonomy" id="1715989"/>
    <lineage>
        <taxon>Bacteria</taxon>
        <taxon>Pseudomonadati</taxon>
        <taxon>Nitrospirota</taxon>
        <taxon>Nitrospiria</taxon>
        <taxon>Nitrospirales</taxon>
        <taxon>Nitrospiraceae</taxon>
        <taxon>Nitrospira</taxon>
    </lineage>
</organism>
<protein>
    <submittedName>
        <fullName evidence="4">Putative Proteasome, beta subunit</fullName>
        <ecNumber evidence="4">3.4.25.1</ecNumber>
    </submittedName>
</protein>
<dbReference type="AlphaFoldDB" id="A0A0S4KY64"/>
<dbReference type="EC" id="3.4.25.1" evidence="4"/>
<dbReference type="Pfam" id="PF00227">
    <property type="entry name" value="Proteasome"/>
    <property type="match status" value="1"/>
</dbReference>
<keyword evidence="4" id="KW-0647">Proteasome</keyword>
<dbReference type="KEGG" id="nio:NITINOP_1619"/>